<gene>
    <name evidence="5" type="ORF">SAMN02746066_02778</name>
</gene>
<keyword evidence="3 4" id="KW-0326">Glycosidase</keyword>
<dbReference type="PANTHER" id="PTHR34983:SF2">
    <property type="entry name" value="ENDO-BETA-1,4-GALACTANASE"/>
    <property type="match status" value="1"/>
</dbReference>
<comment type="similarity">
    <text evidence="1 4">Belongs to the glycosyl hydrolase 53 family.</text>
</comment>
<reference evidence="5 6" key="1">
    <citation type="submission" date="2016-11" db="EMBL/GenBank/DDBJ databases">
        <authorList>
            <person name="Jaros S."/>
            <person name="Januszkiewicz K."/>
            <person name="Wedrychowicz H."/>
        </authorList>
    </citation>
    <scope>NUCLEOTIDE SEQUENCE [LARGE SCALE GENOMIC DNA]</scope>
    <source>
        <strain evidence="5 6">DSM 15930</strain>
    </source>
</reference>
<dbReference type="OrthoDB" id="9768786at2"/>
<dbReference type="InterPro" id="IPR017853">
    <property type="entry name" value="GH"/>
</dbReference>
<dbReference type="RefSeq" id="WP_073288713.1">
    <property type="nucleotide sequence ID" value="NZ_FRCP01000014.1"/>
</dbReference>
<accession>A0A1M7KKB3</accession>
<dbReference type="GO" id="GO:0045490">
    <property type="term" value="P:pectin catabolic process"/>
    <property type="evidence" value="ECO:0007669"/>
    <property type="project" value="TreeGrafter"/>
</dbReference>
<comment type="catalytic activity">
    <reaction evidence="4">
        <text>The enzyme specifically hydrolyzes (1-&gt;4)-beta-D-galactosidic linkages in type I arabinogalactans.</text>
        <dbReference type="EC" id="3.2.1.89"/>
    </reaction>
</comment>
<dbReference type="STRING" id="1120996.SAMN02746066_02778"/>
<organism evidence="5 6">
    <name type="scientific">Anaerosporobacter mobilis DSM 15930</name>
    <dbReference type="NCBI Taxonomy" id="1120996"/>
    <lineage>
        <taxon>Bacteria</taxon>
        <taxon>Bacillati</taxon>
        <taxon>Bacillota</taxon>
        <taxon>Clostridia</taxon>
        <taxon>Lachnospirales</taxon>
        <taxon>Lachnospiraceae</taxon>
        <taxon>Anaerosporobacter</taxon>
    </lineage>
</organism>
<evidence type="ECO:0000313" key="6">
    <source>
        <dbReference type="Proteomes" id="UP000184038"/>
    </source>
</evidence>
<dbReference type="EC" id="3.2.1.89" evidence="4"/>
<dbReference type="Gene3D" id="3.20.20.80">
    <property type="entry name" value="Glycosidases"/>
    <property type="match status" value="1"/>
</dbReference>
<name>A0A1M7KKB3_9FIRM</name>
<protein>
    <recommendedName>
        <fullName evidence="4">Arabinogalactan endo-beta-1,4-galactanase</fullName>
        <ecNumber evidence="4">3.2.1.89</ecNumber>
    </recommendedName>
</protein>
<dbReference type="Proteomes" id="UP000184038">
    <property type="component" value="Unassembled WGS sequence"/>
</dbReference>
<dbReference type="InterPro" id="IPR011683">
    <property type="entry name" value="Glyco_hydro_53"/>
</dbReference>
<keyword evidence="6" id="KW-1185">Reference proteome</keyword>
<keyword evidence="2 4" id="KW-0378">Hydrolase</keyword>
<dbReference type="EMBL" id="FRCP01000014">
    <property type="protein sequence ID" value="SHM65870.1"/>
    <property type="molecule type" value="Genomic_DNA"/>
</dbReference>
<dbReference type="SUPFAM" id="SSF51445">
    <property type="entry name" value="(Trans)glycosidases"/>
    <property type="match status" value="1"/>
</dbReference>
<dbReference type="AlphaFoldDB" id="A0A1M7KKB3"/>
<proteinExistence type="inferred from homology"/>
<dbReference type="PANTHER" id="PTHR34983">
    <property type="entry name" value="ARABINOGALACTAN ENDO-BETA-1,4-GALACTANASE A"/>
    <property type="match status" value="1"/>
</dbReference>
<evidence type="ECO:0000313" key="5">
    <source>
        <dbReference type="EMBL" id="SHM65870.1"/>
    </source>
</evidence>
<dbReference type="Pfam" id="PF07745">
    <property type="entry name" value="Glyco_hydro_53"/>
    <property type="match status" value="1"/>
</dbReference>
<sequence length="356" mass="41335">MSLMKGMDVSMLRELEECGAKYYFNEEEMDIFQIFSKTGVNAVRLRLWHTPFSKEELPYGGGTNDLLTTILLAQRIMRYGLDFILDIHYSDFWTDPKKQIKPKAWENLHGVELENAVYNYTKKVLNELKAFDIKTKYVQVGNEITKGFLWPDGHIENHEGMVKLLRAGIQAVKEFDPDIKIILHLDYGTDNALYLEWFHMIEPYHLEFDIIGMSYYPYWNGDLQSLLFNMNDISKTFGKDIIVAETAFGYTSDSFGCKGMIFSDELAETVPYEISKEGQKHFMKDLMNTLHNVEENHGLGFIYWEPSWLPIKECTWATKEGCVYTKDEGEIGNSWANQALFDEKGKANPVFELFNE</sequence>
<evidence type="ECO:0000256" key="4">
    <source>
        <dbReference type="RuleBase" id="RU361192"/>
    </source>
</evidence>
<dbReference type="GO" id="GO:0031218">
    <property type="term" value="F:arabinogalactan endo-1,4-beta-galactosidase activity"/>
    <property type="evidence" value="ECO:0007669"/>
    <property type="project" value="UniProtKB-EC"/>
</dbReference>
<evidence type="ECO:0000256" key="2">
    <source>
        <dbReference type="ARBA" id="ARBA00022801"/>
    </source>
</evidence>
<dbReference type="GO" id="GO:0015926">
    <property type="term" value="F:glucosidase activity"/>
    <property type="evidence" value="ECO:0007669"/>
    <property type="project" value="InterPro"/>
</dbReference>
<evidence type="ECO:0000256" key="3">
    <source>
        <dbReference type="ARBA" id="ARBA00023295"/>
    </source>
</evidence>
<evidence type="ECO:0000256" key="1">
    <source>
        <dbReference type="ARBA" id="ARBA00010687"/>
    </source>
</evidence>